<dbReference type="PANTHER" id="PTHR43752">
    <property type="entry name" value="BNR/ASP-BOX REPEAT FAMILY PROTEIN"/>
    <property type="match status" value="1"/>
</dbReference>
<accession>A0ABY2SHS5</accession>
<organism evidence="2 3">
    <name type="scientific">Martelella alba</name>
    <dbReference type="NCBI Taxonomy" id="2590451"/>
    <lineage>
        <taxon>Bacteria</taxon>
        <taxon>Pseudomonadati</taxon>
        <taxon>Pseudomonadota</taxon>
        <taxon>Alphaproteobacteria</taxon>
        <taxon>Hyphomicrobiales</taxon>
        <taxon>Aurantimonadaceae</taxon>
        <taxon>Martelella</taxon>
    </lineage>
</organism>
<keyword evidence="3" id="KW-1185">Reference proteome</keyword>
<evidence type="ECO:0000313" key="3">
    <source>
        <dbReference type="Proteomes" id="UP000305202"/>
    </source>
</evidence>
<sequence length="347" mass="38917">MPLTLLDRESLVPSPWPAFAQCHASTLVLLPDGDLLAAYFAGRKEGSGDTAIWLSHRHQGQWLAPRRLMAQDGLAHWNPVLHYQQGRLWLFYKTGSDVHRWITRFAVSDDGGRQWSAPRELAPGEARPRGPVKNKLLAASDGGWLAPGSMEGRRYWDAFVDRSTDQGRHWQLAPVPLNHQSGEPASGEALWRGLADNALWESDMDTVFQWDGIIQPALWESAPGRIHLLARSTRGRLWRSDSADYGRSWCAAYPTEVPNNNSGIDLTRAASGTLVLACNPVGDNWGKRTPLSLYESRDNGDNWRPALDIEQQDGEFSYPAVIADGDRLHLTYTWNRNNIIYCALRLT</sequence>
<evidence type="ECO:0000259" key="1">
    <source>
        <dbReference type="Pfam" id="PF13088"/>
    </source>
</evidence>
<dbReference type="Pfam" id="PF13088">
    <property type="entry name" value="BNR_2"/>
    <property type="match status" value="1"/>
</dbReference>
<protein>
    <recommendedName>
        <fullName evidence="1">Sialidase domain-containing protein</fullName>
    </recommendedName>
</protein>
<dbReference type="CDD" id="cd15482">
    <property type="entry name" value="Sialidase_non-viral"/>
    <property type="match status" value="1"/>
</dbReference>
<dbReference type="InterPro" id="IPR036278">
    <property type="entry name" value="Sialidase_sf"/>
</dbReference>
<name>A0ABY2SHS5_9HYPH</name>
<comment type="caution">
    <text evidence="2">The sequence shown here is derived from an EMBL/GenBank/DDBJ whole genome shotgun (WGS) entry which is preliminary data.</text>
</comment>
<reference evidence="2 3" key="1">
    <citation type="submission" date="2019-04" db="EMBL/GenBank/DDBJ databases">
        <authorList>
            <person name="Li M."/>
            <person name="Gao C."/>
        </authorList>
    </citation>
    <scope>NUCLEOTIDE SEQUENCE [LARGE SCALE GENOMIC DNA]</scope>
    <source>
        <strain evidence="2 3">BGMRC 2031</strain>
    </source>
</reference>
<gene>
    <name evidence="2" type="ORF">FCN80_17080</name>
</gene>
<dbReference type="RefSeq" id="WP_136991379.1">
    <property type="nucleotide sequence ID" value="NZ_SZPQ01000026.1"/>
</dbReference>
<dbReference type="EMBL" id="SZPQ01000026">
    <property type="protein sequence ID" value="TKI04676.1"/>
    <property type="molecule type" value="Genomic_DNA"/>
</dbReference>
<evidence type="ECO:0000313" key="2">
    <source>
        <dbReference type="EMBL" id="TKI04676.1"/>
    </source>
</evidence>
<dbReference type="InterPro" id="IPR011040">
    <property type="entry name" value="Sialidase"/>
</dbReference>
<dbReference type="Gene3D" id="2.120.10.10">
    <property type="match status" value="1"/>
</dbReference>
<dbReference type="SUPFAM" id="SSF50939">
    <property type="entry name" value="Sialidases"/>
    <property type="match status" value="1"/>
</dbReference>
<dbReference type="Proteomes" id="UP000305202">
    <property type="component" value="Unassembled WGS sequence"/>
</dbReference>
<proteinExistence type="predicted"/>
<dbReference type="PANTHER" id="PTHR43752:SF2">
    <property type="entry name" value="BNR_ASP-BOX REPEAT FAMILY PROTEIN"/>
    <property type="match status" value="1"/>
</dbReference>
<feature type="domain" description="Sialidase" evidence="1">
    <location>
        <begin position="33"/>
        <end position="330"/>
    </location>
</feature>